<keyword evidence="2" id="KW-1185">Reference proteome</keyword>
<gene>
    <name evidence="1" type="ORF">BST92_03390</name>
</gene>
<dbReference type="Proteomes" id="UP000239747">
    <property type="component" value="Unassembled WGS sequence"/>
</dbReference>
<comment type="caution">
    <text evidence="1">The sequence shown here is derived from an EMBL/GenBank/DDBJ whole genome shotgun (WGS) entry which is preliminary data.</text>
</comment>
<accession>A0A2S7U7T5</accession>
<evidence type="ECO:0000313" key="2">
    <source>
        <dbReference type="Proteomes" id="UP000239747"/>
    </source>
</evidence>
<name>A0A2S7U7T5_9FLAO</name>
<protein>
    <recommendedName>
        <fullName evidence="3">GLPGLI family protein</fullName>
    </recommendedName>
</protein>
<dbReference type="RefSeq" id="WP_105070182.1">
    <property type="nucleotide sequence ID" value="NZ_MTPW01000001.1"/>
</dbReference>
<dbReference type="Pfam" id="PF22252">
    <property type="entry name" value="PNGase_F-II_N"/>
    <property type="match status" value="1"/>
</dbReference>
<evidence type="ECO:0000313" key="1">
    <source>
        <dbReference type="EMBL" id="PQJ31025.1"/>
    </source>
</evidence>
<dbReference type="EMBL" id="MTPW01000001">
    <property type="protein sequence ID" value="PQJ31025.1"/>
    <property type="molecule type" value="Genomic_DNA"/>
</dbReference>
<dbReference type="AlphaFoldDB" id="A0A2S7U7T5"/>
<dbReference type="NCBIfam" id="TIGR01200">
    <property type="entry name" value="GLPGLI"/>
    <property type="match status" value="1"/>
</dbReference>
<sequence>MRLILTFILTLVPFLMFCQIQVQYSVNFIFDKNPEFESPRQKAIYQRTVEPFIEIINNSDGILYACENQSYFSIHPNSKDSEISNILARVQIERSSWITNDSVAGNVDRKQMKLVIADYNNEAWNIEPNEKIIAGYKCFKATKNLVFKDSNVSDKTLEVWFTPDVPIKSGLRDATDLPGLILYYNDGQWEFTATGVKVLNECDIKIPELNEISFSESELEARNRLNEKRNRGR</sequence>
<proteinExistence type="predicted"/>
<dbReference type="InterPro" id="IPR005901">
    <property type="entry name" value="GLPGLI"/>
</dbReference>
<organism evidence="1 2">
    <name type="scientific">Nonlabens arenilitoris</name>
    <dbReference type="NCBI Taxonomy" id="1217969"/>
    <lineage>
        <taxon>Bacteria</taxon>
        <taxon>Pseudomonadati</taxon>
        <taxon>Bacteroidota</taxon>
        <taxon>Flavobacteriia</taxon>
        <taxon>Flavobacteriales</taxon>
        <taxon>Flavobacteriaceae</taxon>
        <taxon>Nonlabens</taxon>
    </lineage>
</organism>
<evidence type="ECO:0008006" key="3">
    <source>
        <dbReference type="Google" id="ProtNLM"/>
    </source>
</evidence>
<reference evidence="1 2" key="1">
    <citation type="submission" date="2017-01" db="EMBL/GenBank/DDBJ databases">
        <title>Trade-off between light-utilization and light-protection in marine flavobacteria.</title>
        <authorList>
            <person name="Kumagai Y."/>
            <person name="Yoshizawa S."/>
            <person name="Kogure K."/>
            <person name="Iwasaki W."/>
        </authorList>
    </citation>
    <scope>NUCLEOTIDE SEQUENCE [LARGE SCALE GENOMIC DNA]</scope>
    <source>
        <strain evidence="1 2">KCTC 32109</strain>
    </source>
</reference>
<dbReference type="OrthoDB" id="1440774at2"/>